<evidence type="ECO:0000256" key="4">
    <source>
        <dbReference type="ARBA" id="ARBA00023040"/>
    </source>
</evidence>
<dbReference type="Pfam" id="PF00001">
    <property type="entry name" value="7tm_1"/>
    <property type="match status" value="1"/>
</dbReference>
<reference evidence="11" key="2">
    <citation type="submission" date="2020-11" db="EMBL/GenBank/DDBJ databases">
        <authorList>
            <person name="McCartney M.A."/>
            <person name="Auch B."/>
            <person name="Kono T."/>
            <person name="Mallez S."/>
            <person name="Becker A."/>
            <person name="Gohl D.M."/>
            <person name="Silverstein K.A.T."/>
            <person name="Koren S."/>
            <person name="Bechman K.B."/>
            <person name="Herman A."/>
            <person name="Abrahante J.E."/>
            <person name="Garbe J."/>
        </authorList>
    </citation>
    <scope>NUCLEOTIDE SEQUENCE</scope>
    <source>
        <strain evidence="11">Duluth1</strain>
        <tissue evidence="11">Whole animal</tissue>
    </source>
</reference>
<feature type="transmembrane region" description="Helical" evidence="9">
    <location>
        <begin position="88"/>
        <end position="106"/>
    </location>
</feature>
<dbReference type="InterPro" id="IPR000276">
    <property type="entry name" value="GPCR_Rhodpsn"/>
</dbReference>
<keyword evidence="12" id="KW-1185">Reference proteome</keyword>
<name>A0A9D4KP02_DREPO</name>
<reference evidence="11" key="1">
    <citation type="journal article" date="2019" name="bioRxiv">
        <title>The Genome of the Zebra Mussel, Dreissena polymorpha: A Resource for Invasive Species Research.</title>
        <authorList>
            <person name="McCartney M.A."/>
            <person name="Auch B."/>
            <person name="Kono T."/>
            <person name="Mallez S."/>
            <person name="Zhang Y."/>
            <person name="Obille A."/>
            <person name="Becker A."/>
            <person name="Abrahante J.E."/>
            <person name="Garbe J."/>
            <person name="Badalamenti J.P."/>
            <person name="Herman A."/>
            <person name="Mangelson H."/>
            <person name="Liachko I."/>
            <person name="Sullivan S."/>
            <person name="Sone E.D."/>
            <person name="Koren S."/>
            <person name="Silverstein K.A.T."/>
            <person name="Beckman K.B."/>
            <person name="Gohl D.M."/>
        </authorList>
    </citation>
    <scope>NUCLEOTIDE SEQUENCE</scope>
    <source>
        <strain evidence="11">Duluth1</strain>
        <tissue evidence="11">Whole animal</tissue>
    </source>
</reference>
<gene>
    <name evidence="11" type="ORF">DPMN_116465</name>
</gene>
<dbReference type="GO" id="GO:0004930">
    <property type="term" value="F:G protein-coupled receptor activity"/>
    <property type="evidence" value="ECO:0007669"/>
    <property type="project" value="UniProtKB-KW"/>
</dbReference>
<dbReference type="PROSITE" id="PS50262">
    <property type="entry name" value="G_PROTEIN_RECEP_F1_2"/>
    <property type="match status" value="1"/>
</dbReference>
<keyword evidence="5 9" id="KW-0472">Membrane</keyword>
<dbReference type="SUPFAM" id="SSF81321">
    <property type="entry name" value="Family A G protein-coupled receptor-like"/>
    <property type="match status" value="1"/>
</dbReference>
<evidence type="ECO:0000256" key="3">
    <source>
        <dbReference type="ARBA" id="ARBA00022989"/>
    </source>
</evidence>
<dbReference type="Proteomes" id="UP000828390">
    <property type="component" value="Unassembled WGS sequence"/>
</dbReference>
<evidence type="ECO:0000259" key="10">
    <source>
        <dbReference type="PROSITE" id="PS50262"/>
    </source>
</evidence>
<evidence type="ECO:0000256" key="5">
    <source>
        <dbReference type="ARBA" id="ARBA00023136"/>
    </source>
</evidence>
<feature type="transmembrane region" description="Helical" evidence="9">
    <location>
        <begin position="144"/>
        <end position="162"/>
    </location>
</feature>
<accession>A0A9D4KP02</accession>
<evidence type="ECO:0000313" key="11">
    <source>
        <dbReference type="EMBL" id="KAH3842959.1"/>
    </source>
</evidence>
<dbReference type="PRINTS" id="PR00237">
    <property type="entry name" value="GPCRRHODOPSN"/>
</dbReference>
<keyword evidence="4 8" id="KW-0297">G-protein coupled receptor</keyword>
<evidence type="ECO:0000256" key="2">
    <source>
        <dbReference type="ARBA" id="ARBA00022692"/>
    </source>
</evidence>
<feature type="transmembrane region" description="Helical" evidence="9">
    <location>
        <begin position="56"/>
        <end position="82"/>
    </location>
</feature>
<protein>
    <recommendedName>
        <fullName evidence="10">G-protein coupled receptors family 1 profile domain-containing protein</fullName>
    </recommendedName>
</protein>
<dbReference type="GO" id="GO:0005886">
    <property type="term" value="C:plasma membrane"/>
    <property type="evidence" value="ECO:0007669"/>
    <property type="project" value="TreeGrafter"/>
</dbReference>
<keyword evidence="6 8" id="KW-0675">Receptor</keyword>
<dbReference type="PANTHER" id="PTHR24243:SF233">
    <property type="entry name" value="THYROTROPIN-RELEASING HORMONE RECEPTOR"/>
    <property type="match status" value="1"/>
</dbReference>
<feature type="transmembrane region" description="Helical" evidence="9">
    <location>
        <begin position="174"/>
        <end position="195"/>
    </location>
</feature>
<dbReference type="EMBL" id="JAIWYP010000004">
    <property type="protein sequence ID" value="KAH3842959.1"/>
    <property type="molecule type" value="Genomic_DNA"/>
</dbReference>
<dbReference type="PANTHER" id="PTHR24243">
    <property type="entry name" value="G-PROTEIN COUPLED RECEPTOR"/>
    <property type="match status" value="1"/>
</dbReference>
<feature type="transmembrane region" description="Helical" evidence="9">
    <location>
        <begin position="215"/>
        <end position="241"/>
    </location>
</feature>
<evidence type="ECO:0000256" key="6">
    <source>
        <dbReference type="ARBA" id="ARBA00023170"/>
    </source>
</evidence>
<organism evidence="11 12">
    <name type="scientific">Dreissena polymorpha</name>
    <name type="common">Zebra mussel</name>
    <name type="synonym">Mytilus polymorpha</name>
    <dbReference type="NCBI Taxonomy" id="45954"/>
    <lineage>
        <taxon>Eukaryota</taxon>
        <taxon>Metazoa</taxon>
        <taxon>Spiralia</taxon>
        <taxon>Lophotrochozoa</taxon>
        <taxon>Mollusca</taxon>
        <taxon>Bivalvia</taxon>
        <taxon>Autobranchia</taxon>
        <taxon>Heteroconchia</taxon>
        <taxon>Euheterodonta</taxon>
        <taxon>Imparidentia</taxon>
        <taxon>Neoheterodontei</taxon>
        <taxon>Myida</taxon>
        <taxon>Dreissenoidea</taxon>
        <taxon>Dreissenidae</taxon>
        <taxon>Dreissena</taxon>
    </lineage>
</organism>
<dbReference type="InterPro" id="IPR017452">
    <property type="entry name" value="GPCR_Rhodpsn_7TM"/>
</dbReference>
<dbReference type="AlphaFoldDB" id="A0A9D4KP02"/>
<comment type="similarity">
    <text evidence="8">Belongs to the G-protein coupled receptor 1 family.</text>
</comment>
<keyword evidence="3 9" id="KW-1133">Transmembrane helix</keyword>
<comment type="caution">
    <text evidence="11">The sequence shown here is derived from an EMBL/GenBank/DDBJ whole genome shotgun (WGS) entry which is preliminary data.</text>
</comment>
<evidence type="ECO:0000256" key="8">
    <source>
        <dbReference type="RuleBase" id="RU000688"/>
    </source>
</evidence>
<proteinExistence type="inferred from homology"/>
<keyword evidence="2 8" id="KW-0812">Transmembrane</keyword>
<evidence type="ECO:0000313" key="12">
    <source>
        <dbReference type="Proteomes" id="UP000828390"/>
    </source>
</evidence>
<sequence>MDVLKDQWILNSSLINISRVVLNSSMQNLTVNETDAYVPDANAPDNMQELIDVFQIIGYIIQPLILVVGVAGNILTLVTMMFSRFKDLTSRYIILFLALSDTALLLTQPLNKFWIIKLIGIDLRALSTLSCKIFFVIFRSAKMTSSWLVVLLCVERYVAVIFPLRAKSILRKHYIVVAIALDYVIITTYNSVWHFSSGIQGGICKPDLPSLQQSVFVTIGVTFYSFIPTIILLVLTPHIVFRLFRHAKMRQALKGNLSSATNSSMSANKKQITKTLKASVMVIGVLISYGILIIPISTVHIYSFTAGFSAFDANSVAFFIFREISQILEQINYAINFFFYVVCSRQFRQRLNEILHCSPLRFRKYFFKSVTTGNSTSVLSRSDSINQ</sequence>
<dbReference type="PROSITE" id="PS00237">
    <property type="entry name" value="G_PROTEIN_RECEP_F1_1"/>
    <property type="match status" value="1"/>
</dbReference>
<evidence type="ECO:0000256" key="1">
    <source>
        <dbReference type="ARBA" id="ARBA00004141"/>
    </source>
</evidence>
<comment type="subcellular location">
    <subcellularLocation>
        <location evidence="1">Membrane</location>
        <topology evidence="1">Multi-pass membrane protein</topology>
    </subcellularLocation>
</comment>
<evidence type="ECO:0000256" key="7">
    <source>
        <dbReference type="ARBA" id="ARBA00023224"/>
    </source>
</evidence>
<feature type="transmembrane region" description="Helical" evidence="9">
    <location>
        <begin position="275"/>
        <end position="295"/>
    </location>
</feature>
<dbReference type="Gene3D" id="1.20.1070.10">
    <property type="entry name" value="Rhodopsin 7-helix transmembrane proteins"/>
    <property type="match status" value="1"/>
</dbReference>
<keyword evidence="7 8" id="KW-0807">Transducer</keyword>
<evidence type="ECO:0000256" key="9">
    <source>
        <dbReference type="SAM" id="Phobius"/>
    </source>
</evidence>
<feature type="domain" description="G-protein coupled receptors family 1 profile" evidence="10">
    <location>
        <begin position="72"/>
        <end position="340"/>
    </location>
</feature>